<dbReference type="AlphaFoldDB" id="A0AA35ZZ85"/>
<reference evidence="1" key="1">
    <citation type="submission" date="2023-04" db="EMBL/GenBank/DDBJ databases">
        <authorList>
            <person name="Vijverberg K."/>
            <person name="Xiong W."/>
            <person name="Schranz E."/>
        </authorList>
    </citation>
    <scope>NUCLEOTIDE SEQUENCE</scope>
</reference>
<dbReference type="EMBL" id="OX465085">
    <property type="protein sequence ID" value="CAI9301655.1"/>
    <property type="molecule type" value="Genomic_DNA"/>
</dbReference>
<organism evidence="1 2">
    <name type="scientific">Lactuca saligna</name>
    <name type="common">Willowleaf lettuce</name>
    <dbReference type="NCBI Taxonomy" id="75948"/>
    <lineage>
        <taxon>Eukaryota</taxon>
        <taxon>Viridiplantae</taxon>
        <taxon>Streptophyta</taxon>
        <taxon>Embryophyta</taxon>
        <taxon>Tracheophyta</taxon>
        <taxon>Spermatophyta</taxon>
        <taxon>Magnoliopsida</taxon>
        <taxon>eudicotyledons</taxon>
        <taxon>Gunneridae</taxon>
        <taxon>Pentapetalae</taxon>
        <taxon>asterids</taxon>
        <taxon>campanulids</taxon>
        <taxon>Asterales</taxon>
        <taxon>Asteraceae</taxon>
        <taxon>Cichorioideae</taxon>
        <taxon>Cichorieae</taxon>
        <taxon>Lactucinae</taxon>
        <taxon>Lactuca</taxon>
    </lineage>
</organism>
<dbReference type="Proteomes" id="UP001177003">
    <property type="component" value="Chromosome 9"/>
</dbReference>
<evidence type="ECO:0000313" key="2">
    <source>
        <dbReference type="Proteomes" id="UP001177003"/>
    </source>
</evidence>
<accession>A0AA35ZZ85</accession>
<keyword evidence="2" id="KW-1185">Reference proteome</keyword>
<gene>
    <name evidence="1" type="ORF">LSALG_LOCUS40193</name>
</gene>
<proteinExistence type="predicted"/>
<name>A0AA35ZZ85_LACSI</name>
<evidence type="ECO:0000313" key="1">
    <source>
        <dbReference type="EMBL" id="CAI9301655.1"/>
    </source>
</evidence>
<protein>
    <submittedName>
        <fullName evidence="1">Uncharacterized protein</fullName>
    </submittedName>
</protein>
<sequence>MVKGFRGHLTSSPRLRTHTKGVVGPRSLALIVYTTKDHNQLALFSSLFLFFSHHRYRYTNNGVEGDDGNVERNSCEMEKNHTTWRVPIAGIIVSPYPIGEASLLTISIVSFCLFHLALTSVAATLASGEFI</sequence>